<dbReference type="VEuPathDB" id="FungiDB:I7I51_08532"/>
<gene>
    <name evidence="1" type="ORF">I7I51_08532</name>
</gene>
<dbReference type="EMBL" id="CP069109">
    <property type="protein sequence ID" value="QSS59100.1"/>
    <property type="molecule type" value="Genomic_DNA"/>
</dbReference>
<accession>A0A8A1M114</accession>
<organism evidence="1 2">
    <name type="scientific">Ajellomyces capsulatus</name>
    <name type="common">Darling's disease fungus</name>
    <name type="synonym">Histoplasma capsulatum</name>
    <dbReference type="NCBI Taxonomy" id="5037"/>
    <lineage>
        <taxon>Eukaryota</taxon>
        <taxon>Fungi</taxon>
        <taxon>Dikarya</taxon>
        <taxon>Ascomycota</taxon>
        <taxon>Pezizomycotina</taxon>
        <taxon>Eurotiomycetes</taxon>
        <taxon>Eurotiomycetidae</taxon>
        <taxon>Onygenales</taxon>
        <taxon>Ajellomycetaceae</taxon>
        <taxon>Histoplasma</taxon>
    </lineage>
</organism>
<sequence length="133" mass="15094">MLYAIGYKICSCKEVQAEYDKHHNYGNSYTDDCLGCIARTRCDGCSPYMDYQPNMLQNSLYFETLKVLRHHMRSSHNFSLSREHHCVEHLHQKTAALVEEAESAANLTRIISQRINLKHSGAASGADLLVCSQ</sequence>
<evidence type="ECO:0000313" key="2">
    <source>
        <dbReference type="Proteomes" id="UP000663671"/>
    </source>
</evidence>
<protein>
    <submittedName>
        <fullName evidence="1">Uncharacterized protein</fullName>
    </submittedName>
</protein>
<proteinExistence type="predicted"/>
<name>A0A8A1M114_AJECA</name>
<evidence type="ECO:0000313" key="1">
    <source>
        <dbReference type="EMBL" id="QSS59100.1"/>
    </source>
</evidence>
<reference evidence="1" key="1">
    <citation type="submission" date="2021-01" db="EMBL/GenBank/DDBJ databases">
        <title>Chromosome-level genome assembly of a human fungal pathogen reveals clustering of transcriptionally co-regulated genes.</title>
        <authorList>
            <person name="Voorhies M."/>
            <person name="Cohen S."/>
            <person name="Shea T.P."/>
            <person name="Petrus S."/>
            <person name="Munoz J.F."/>
            <person name="Poplawski S."/>
            <person name="Goldman W.E."/>
            <person name="Michael T."/>
            <person name="Cuomo C.A."/>
            <person name="Sil A."/>
            <person name="Beyhan S."/>
        </authorList>
    </citation>
    <scope>NUCLEOTIDE SEQUENCE</scope>
    <source>
        <strain evidence="1">WU24</strain>
    </source>
</reference>
<dbReference type="AlphaFoldDB" id="A0A8A1M114"/>
<dbReference type="Proteomes" id="UP000663671">
    <property type="component" value="Chromosome 2"/>
</dbReference>